<dbReference type="Proteomes" id="UP000612361">
    <property type="component" value="Unassembled WGS sequence"/>
</dbReference>
<dbReference type="PANTHER" id="PTHR47235">
    <property type="entry name" value="BLR6548 PROTEIN"/>
    <property type="match status" value="1"/>
</dbReference>
<dbReference type="EMBL" id="JACOGG010000003">
    <property type="protein sequence ID" value="MBC3934571.1"/>
    <property type="molecule type" value="Genomic_DNA"/>
</dbReference>
<organism evidence="5 6">
    <name type="scientific">Undibacterium rugosum</name>
    <dbReference type="NCBI Taxonomy" id="2762291"/>
    <lineage>
        <taxon>Bacteria</taxon>
        <taxon>Pseudomonadati</taxon>
        <taxon>Pseudomonadota</taxon>
        <taxon>Betaproteobacteria</taxon>
        <taxon>Burkholderiales</taxon>
        <taxon>Oxalobacteraceae</taxon>
        <taxon>Undibacterium</taxon>
    </lineage>
</organism>
<protein>
    <submittedName>
        <fullName evidence="5">ABC transporter substrate-binding protein</fullName>
    </submittedName>
</protein>
<dbReference type="AlphaFoldDB" id="A0A923I348"/>
<evidence type="ECO:0000313" key="6">
    <source>
        <dbReference type="Proteomes" id="UP000612361"/>
    </source>
</evidence>
<gene>
    <name evidence="5" type="ORF">H8K47_04300</name>
</gene>
<reference evidence="5" key="1">
    <citation type="submission" date="2020-08" db="EMBL/GenBank/DDBJ databases">
        <title>Novel species isolated from subtropical streams in China.</title>
        <authorList>
            <person name="Lu H."/>
        </authorList>
    </citation>
    <scope>NUCLEOTIDE SEQUENCE</scope>
    <source>
        <strain evidence="5">CY7W</strain>
    </source>
</reference>
<evidence type="ECO:0000256" key="3">
    <source>
        <dbReference type="SAM" id="SignalP"/>
    </source>
</evidence>
<dbReference type="SUPFAM" id="SSF53822">
    <property type="entry name" value="Periplasmic binding protein-like I"/>
    <property type="match status" value="1"/>
</dbReference>
<dbReference type="InterPro" id="IPR028082">
    <property type="entry name" value="Peripla_BP_I"/>
</dbReference>
<feature type="signal peptide" evidence="3">
    <location>
        <begin position="1"/>
        <end position="25"/>
    </location>
</feature>
<evidence type="ECO:0000259" key="4">
    <source>
        <dbReference type="Pfam" id="PF13458"/>
    </source>
</evidence>
<evidence type="ECO:0000256" key="2">
    <source>
        <dbReference type="ARBA" id="ARBA00022729"/>
    </source>
</evidence>
<sequence>MKTLLKKCVAFSLLGASLISNSLQAQDNPIVIGHAIDLSGPNSSLGRDYVAGITTYFDSLNRSGGINGRRVKYLVRDDQGSPQQSVKAVNELLEKDKAEYLLGGVGAGVTDAVVNSPRFTQSNITLFAPLVGSAKNYGNRVLFWRPTPEQEMQYIFSYFDKLGIKQVGIALQNNNINHDMYQYVVSEVKRRNMVLSGVAKISDTPADMTREATALAKATPNIVITVADTVATGLFLKEFRKHAPRTFVAGMSTINLDTLAEIAGPTSLEWTVFSQVVPNPQGKKSVIQIDHSNMMKKFRDEDISSLTFEGFMVAKTLGKAIQMSKSGRDGLQTIASQRTPIDLGGVILTPAENSFHLSSYVDVALFRKGGGLLF</sequence>
<dbReference type="Pfam" id="PF13458">
    <property type="entry name" value="Peripla_BP_6"/>
    <property type="match status" value="1"/>
</dbReference>
<dbReference type="RefSeq" id="WP_186880181.1">
    <property type="nucleotide sequence ID" value="NZ_JACOGG010000003.1"/>
</dbReference>
<comment type="caution">
    <text evidence="5">The sequence shown here is derived from an EMBL/GenBank/DDBJ whole genome shotgun (WGS) entry which is preliminary data.</text>
</comment>
<proteinExistence type="inferred from homology"/>
<keyword evidence="6" id="KW-1185">Reference proteome</keyword>
<comment type="similarity">
    <text evidence="1">Belongs to the leucine-binding protein family.</text>
</comment>
<feature type="chain" id="PRO_5038124884" evidence="3">
    <location>
        <begin position="26"/>
        <end position="374"/>
    </location>
</feature>
<accession>A0A923I348</accession>
<dbReference type="InterPro" id="IPR028081">
    <property type="entry name" value="Leu-bd"/>
</dbReference>
<evidence type="ECO:0000313" key="5">
    <source>
        <dbReference type="EMBL" id="MBC3934571.1"/>
    </source>
</evidence>
<keyword evidence="2 3" id="KW-0732">Signal</keyword>
<dbReference type="Gene3D" id="3.40.50.2300">
    <property type="match status" value="2"/>
</dbReference>
<evidence type="ECO:0000256" key="1">
    <source>
        <dbReference type="ARBA" id="ARBA00010062"/>
    </source>
</evidence>
<name>A0A923I348_9BURK</name>
<dbReference type="PANTHER" id="PTHR47235:SF1">
    <property type="entry name" value="BLR6548 PROTEIN"/>
    <property type="match status" value="1"/>
</dbReference>
<feature type="domain" description="Leucine-binding protein" evidence="4">
    <location>
        <begin position="29"/>
        <end position="335"/>
    </location>
</feature>